<comment type="caution">
    <text evidence="2">The sequence shown here is derived from an EMBL/GenBank/DDBJ whole genome shotgun (WGS) entry which is preliminary data.</text>
</comment>
<dbReference type="PANTHER" id="PTHR43312">
    <property type="entry name" value="D-THREO-ALDOSE 1-DEHYDROGENASE"/>
    <property type="match status" value="1"/>
</dbReference>
<dbReference type="SUPFAM" id="SSF51430">
    <property type="entry name" value="NAD(P)-linked oxidoreductase"/>
    <property type="match status" value="1"/>
</dbReference>
<dbReference type="AlphaFoldDB" id="A0AAE4JS05"/>
<sequence>MTNLVLGTAQLGFKYGINNAIGKPSLQQAYEILDTAYDNGIRILDTALVYGDSEKIIGTYMKEKGKTFEICTKTPKLYENQNSLEIIEENINKSLDNLNVSNIDFYLFHNFSDLVRLYKEDKEYLKGLKNEGIIKKIGVSIYDTEELEYIVKNIYDLVDVVQIPFNIFDLRWIQTDLLDKTKNKGIEVAARSAFLQGVLFMNGKEAKKIHPLLEGYLTTLKYFSDNRNMTIGETALTFIKSQNNIDYILVGCESKEQIITNVNNFKANKIFNKTDLRIINDNFLKIENQIIDPRKWS</sequence>
<reference evidence="2" key="1">
    <citation type="submission" date="2023-04" db="EMBL/GenBank/DDBJ databases">
        <title>Assessment of the microbiological origin of a defect in Grana Padano cheese.</title>
        <authorList>
            <person name="Zago M."/>
            <person name="Rossetti L."/>
            <person name="Bonvini B."/>
            <person name="Carminati D."/>
            <person name="Giraffa G."/>
        </authorList>
    </citation>
    <scope>NUCLEOTIDE SEQUENCE</scope>
    <source>
        <strain evidence="2">4990</strain>
    </source>
</reference>
<feature type="domain" description="NADP-dependent oxidoreductase" evidence="1">
    <location>
        <begin position="4"/>
        <end position="267"/>
    </location>
</feature>
<gene>
    <name evidence="2" type="ORF">P9J83_05145</name>
</gene>
<evidence type="ECO:0000259" key="1">
    <source>
        <dbReference type="Pfam" id="PF00248"/>
    </source>
</evidence>
<dbReference type="CDD" id="cd19097">
    <property type="entry name" value="AKR_unchar"/>
    <property type="match status" value="1"/>
</dbReference>
<dbReference type="PANTHER" id="PTHR43312:SF1">
    <property type="entry name" value="NADP-DEPENDENT OXIDOREDUCTASE DOMAIN-CONTAINING PROTEIN"/>
    <property type="match status" value="1"/>
</dbReference>
<evidence type="ECO:0000313" key="2">
    <source>
        <dbReference type="EMBL" id="MDS1002890.1"/>
    </source>
</evidence>
<dbReference type="InterPro" id="IPR053135">
    <property type="entry name" value="AKR2_Oxidoreductase"/>
</dbReference>
<dbReference type="InterPro" id="IPR023210">
    <property type="entry name" value="NADP_OxRdtase_dom"/>
</dbReference>
<name>A0AAE4JS05_CLOSG</name>
<dbReference type="RefSeq" id="WP_310943106.1">
    <property type="nucleotide sequence ID" value="NZ_JARUIS010000005.1"/>
</dbReference>
<dbReference type="EMBL" id="JARUIS010000005">
    <property type="protein sequence ID" value="MDS1002890.1"/>
    <property type="molecule type" value="Genomic_DNA"/>
</dbReference>
<dbReference type="GO" id="GO:0016491">
    <property type="term" value="F:oxidoreductase activity"/>
    <property type="evidence" value="ECO:0007669"/>
    <property type="project" value="InterPro"/>
</dbReference>
<evidence type="ECO:0000313" key="3">
    <source>
        <dbReference type="Proteomes" id="UP001182303"/>
    </source>
</evidence>
<dbReference type="PRINTS" id="PR00069">
    <property type="entry name" value="ALDKETRDTASE"/>
</dbReference>
<dbReference type="Pfam" id="PF00248">
    <property type="entry name" value="Aldo_ket_red"/>
    <property type="match status" value="1"/>
</dbReference>
<dbReference type="InterPro" id="IPR020471">
    <property type="entry name" value="AKR"/>
</dbReference>
<accession>A0AAE4JS05</accession>
<proteinExistence type="predicted"/>
<protein>
    <submittedName>
        <fullName evidence="2">Aldo/keto reductase</fullName>
    </submittedName>
</protein>
<dbReference type="InterPro" id="IPR036812">
    <property type="entry name" value="NAD(P)_OxRdtase_dom_sf"/>
</dbReference>
<organism evidence="2 3">
    <name type="scientific">Clostridium sporogenes</name>
    <dbReference type="NCBI Taxonomy" id="1509"/>
    <lineage>
        <taxon>Bacteria</taxon>
        <taxon>Bacillati</taxon>
        <taxon>Bacillota</taxon>
        <taxon>Clostridia</taxon>
        <taxon>Eubacteriales</taxon>
        <taxon>Clostridiaceae</taxon>
        <taxon>Clostridium</taxon>
    </lineage>
</organism>
<dbReference type="Proteomes" id="UP001182303">
    <property type="component" value="Unassembled WGS sequence"/>
</dbReference>
<dbReference type="Gene3D" id="3.20.20.100">
    <property type="entry name" value="NADP-dependent oxidoreductase domain"/>
    <property type="match status" value="1"/>
</dbReference>